<reference evidence="2" key="1">
    <citation type="submission" date="2016-10" db="EMBL/GenBank/DDBJ databases">
        <authorList>
            <person name="Varghese N."/>
            <person name="Submissions S."/>
        </authorList>
    </citation>
    <scope>NUCLEOTIDE SEQUENCE [LARGE SCALE GENOMIC DNA]</scope>
    <source>
        <strain evidence="2">KCTC 32247</strain>
    </source>
</reference>
<keyword evidence="2" id="KW-1185">Reference proteome</keyword>
<dbReference type="OrthoDB" id="6370236at2"/>
<gene>
    <name evidence="1" type="ORF">SAMN05216221_1927</name>
</gene>
<organism evidence="1 2">
    <name type="scientific">Pseudomonas oryzae</name>
    <dbReference type="NCBI Taxonomy" id="1392877"/>
    <lineage>
        <taxon>Bacteria</taxon>
        <taxon>Pseudomonadati</taxon>
        <taxon>Pseudomonadota</taxon>
        <taxon>Gammaproteobacteria</taxon>
        <taxon>Pseudomonadales</taxon>
        <taxon>Pseudomonadaceae</taxon>
        <taxon>Pseudomonas</taxon>
    </lineage>
</organism>
<dbReference type="EMBL" id="LT629751">
    <property type="protein sequence ID" value="SDS48714.1"/>
    <property type="molecule type" value="Genomic_DNA"/>
</dbReference>
<proteinExistence type="predicted"/>
<name>A0A1H1SL11_9PSED</name>
<accession>A0A1H1SL11</accession>
<dbReference type="STRING" id="1392877.SAMN05216221_1927"/>
<dbReference type="RefSeq" id="WP_090348738.1">
    <property type="nucleotide sequence ID" value="NZ_LT629751.1"/>
</dbReference>
<protein>
    <submittedName>
        <fullName evidence="1">Uncharacterized protein</fullName>
    </submittedName>
</protein>
<dbReference type="Proteomes" id="UP000243359">
    <property type="component" value="Chromosome I"/>
</dbReference>
<dbReference type="AlphaFoldDB" id="A0A1H1SL11"/>
<sequence>MPTSFLEIVELPDGRIVLRRGDDEEALVTLEFSEDAKAFLQGQHIEVAKAMFNLGVQMAGSLADGDYDMEYGEEPRVLH</sequence>
<evidence type="ECO:0000313" key="1">
    <source>
        <dbReference type="EMBL" id="SDS48714.1"/>
    </source>
</evidence>
<evidence type="ECO:0000313" key="2">
    <source>
        <dbReference type="Proteomes" id="UP000243359"/>
    </source>
</evidence>